<dbReference type="OrthoDB" id="40579at2759"/>
<dbReference type="STRING" id="229535.A0A0M8P0Z4"/>
<dbReference type="SUPFAM" id="SSF57701">
    <property type="entry name" value="Zn2/Cys6 DNA-binding domain"/>
    <property type="match status" value="1"/>
</dbReference>
<dbReference type="Proteomes" id="UP000037696">
    <property type="component" value="Unassembled WGS sequence"/>
</dbReference>
<dbReference type="InterPro" id="IPR001138">
    <property type="entry name" value="Zn2Cys6_DnaBD"/>
</dbReference>
<keyword evidence="5" id="KW-0804">Transcription</keyword>
<dbReference type="PROSITE" id="PS50048">
    <property type="entry name" value="ZN2_CY6_FUNGAL_2"/>
    <property type="match status" value="1"/>
</dbReference>
<evidence type="ECO:0000256" key="5">
    <source>
        <dbReference type="ARBA" id="ARBA00023163"/>
    </source>
</evidence>
<dbReference type="PANTHER" id="PTHR47660:SF7">
    <property type="entry name" value="TRANSCRIPTION FACTOR WITH C2H2 AND ZN(2)-CYS(6) DNA BINDING DOMAIN (EUROFUNG)"/>
    <property type="match status" value="1"/>
</dbReference>
<evidence type="ECO:0000313" key="11">
    <source>
        <dbReference type="EMBL" id="KOS41307.1"/>
    </source>
</evidence>
<evidence type="ECO:0000256" key="7">
    <source>
        <dbReference type="PROSITE-ProRule" id="PRU00042"/>
    </source>
</evidence>
<feature type="domain" description="Zn(2)-C6 fungal-type" evidence="9">
    <location>
        <begin position="88"/>
        <end position="117"/>
    </location>
</feature>
<evidence type="ECO:0000256" key="2">
    <source>
        <dbReference type="ARBA" id="ARBA00022833"/>
    </source>
</evidence>
<dbReference type="GO" id="GO:0000981">
    <property type="term" value="F:DNA-binding transcription factor activity, RNA polymerase II-specific"/>
    <property type="evidence" value="ECO:0007669"/>
    <property type="project" value="InterPro"/>
</dbReference>
<name>A0A0M8P0Z4_9EURO</name>
<dbReference type="PROSITE" id="PS50157">
    <property type="entry name" value="ZINC_FINGER_C2H2_2"/>
    <property type="match status" value="1"/>
</dbReference>
<evidence type="ECO:0000256" key="1">
    <source>
        <dbReference type="ARBA" id="ARBA00022723"/>
    </source>
</evidence>
<gene>
    <name evidence="11" type="ORF">ACN38_g7825</name>
</gene>
<evidence type="ECO:0000313" key="12">
    <source>
        <dbReference type="Proteomes" id="UP000037696"/>
    </source>
</evidence>
<keyword evidence="6" id="KW-0539">Nucleus</keyword>
<feature type="region of interest" description="Disordered" evidence="8">
    <location>
        <begin position="118"/>
        <end position="144"/>
    </location>
</feature>
<evidence type="ECO:0000256" key="4">
    <source>
        <dbReference type="ARBA" id="ARBA00023125"/>
    </source>
</evidence>
<evidence type="ECO:0008006" key="13">
    <source>
        <dbReference type="Google" id="ProtNLM"/>
    </source>
</evidence>
<keyword evidence="7" id="KW-0863">Zinc-finger</keyword>
<evidence type="ECO:0000256" key="6">
    <source>
        <dbReference type="ARBA" id="ARBA00023242"/>
    </source>
</evidence>
<evidence type="ECO:0000256" key="8">
    <source>
        <dbReference type="SAM" id="MobiDB-lite"/>
    </source>
</evidence>
<organism evidence="11 12">
    <name type="scientific">Penicillium nordicum</name>
    <dbReference type="NCBI Taxonomy" id="229535"/>
    <lineage>
        <taxon>Eukaryota</taxon>
        <taxon>Fungi</taxon>
        <taxon>Dikarya</taxon>
        <taxon>Ascomycota</taxon>
        <taxon>Pezizomycotina</taxon>
        <taxon>Eurotiomycetes</taxon>
        <taxon>Eurotiomycetidae</taxon>
        <taxon>Eurotiales</taxon>
        <taxon>Aspergillaceae</taxon>
        <taxon>Penicillium</taxon>
    </lineage>
</organism>
<dbReference type="InterPro" id="IPR036864">
    <property type="entry name" value="Zn2-C6_fun-type_DNA-bd_sf"/>
</dbReference>
<dbReference type="AlphaFoldDB" id="A0A0M8P0Z4"/>
<dbReference type="PROSITE" id="PS00463">
    <property type="entry name" value="ZN2_CY6_FUNGAL_1"/>
    <property type="match status" value="1"/>
</dbReference>
<dbReference type="Gene3D" id="4.10.240.10">
    <property type="entry name" value="Zn(2)-C6 fungal-type DNA-binding domain"/>
    <property type="match status" value="1"/>
</dbReference>
<evidence type="ECO:0000259" key="9">
    <source>
        <dbReference type="PROSITE" id="PS50048"/>
    </source>
</evidence>
<dbReference type="EMBL" id="LHQQ01000136">
    <property type="protein sequence ID" value="KOS41307.1"/>
    <property type="molecule type" value="Genomic_DNA"/>
</dbReference>
<feature type="domain" description="C2H2-type" evidence="10">
    <location>
        <begin position="16"/>
        <end position="41"/>
    </location>
</feature>
<keyword evidence="1" id="KW-0479">Metal-binding</keyword>
<keyword evidence="4" id="KW-0238">DNA-binding</keyword>
<keyword evidence="3" id="KW-0805">Transcription regulation</keyword>
<evidence type="ECO:0000259" key="10">
    <source>
        <dbReference type="PROSITE" id="PS50157"/>
    </source>
</evidence>
<accession>A0A0M8P0Z4</accession>
<evidence type="ECO:0000256" key="3">
    <source>
        <dbReference type="ARBA" id="ARBA00023015"/>
    </source>
</evidence>
<protein>
    <recommendedName>
        <fullName evidence="13">Zn(2)-C6 fungal-type domain-containing protein</fullName>
    </recommendedName>
</protein>
<dbReference type="GO" id="GO:0003677">
    <property type="term" value="F:DNA binding"/>
    <property type="evidence" value="ECO:0007669"/>
    <property type="project" value="UniProtKB-KW"/>
</dbReference>
<dbReference type="GO" id="GO:0008270">
    <property type="term" value="F:zinc ion binding"/>
    <property type="evidence" value="ECO:0007669"/>
    <property type="project" value="UniProtKB-KW"/>
</dbReference>
<proteinExistence type="predicted"/>
<comment type="caution">
    <text evidence="11">The sequence shown here is derived from an EMBL/GenBank/DDBJ whole genome shotgun (WGS) entry which is preliminary data.</text>
</comment>
<reference evidence="11 12" key="1">
    <citation type="submission" date="2015-08" db="EMBL/GenBank/DDBJ databases">
        <title>Genome sequencing of Penicillium nordicum.</title>
        <authorList>
            <person name="Nguyen H.D."/>
            <person name="Seifert K.A."/>
        </authorList>
    </citation>
    <scope>NUCLEOTIDE SEQUENCE [LARGE SCALE GENOMIC DNA]</scope>
    <source>
        <strain evidence="11 12">DAOMC 185683</strain>
    </source>
</reference>
<feature type="region of interest" description="Disordered" evidence="8">
    <location>
        <begin position="57"/>
        <end position="85"/>
    </location>
</feature>
<dbReference type="PROSITE" id="PS00028">
    <property type="entry name" value="ZINC_FINGER_C2H2_1"/>
    <property type="match status" value="1"/>
</dbReference>
<feature type="compositionally biased region" description="Basic and acidic residues" evidence="8">
    <location>
        <begin position="60"/>
        <end position="76"/>
    </location>
</feature>
<keyword evidence="12" id="KW-1185">Reference proteome</keyword>
<sequence length="468" mass="50695">MAPSHAPPTSMPTNLFQCGTCSQSFTRIDHLGRHIPKGSHTVALCATSGSVVDLLSRHSTLHDPNRDSASTKRRGTEGNSAPIRASQACEGCAENHLRCDDDKPCCRCQRKGIRCNLPTGSVESTPPTPVTRLEANAPGNDGDSLLPLQRPQQPHQPQAVGGPCASLGFSNQIEFVNQGNLSKPAADRTTDVGADLTEASDALLRAYSAVLPPDQEDSLRNLSPITRGILVAFGLETNLDLSMVDLNFLESYNARAPFEYEAATAPTLAPLVEAAENEATQADHAAREDRSVQRLRWRFVPVPQDHGYAEHGNLLLGGETRPDKPLKSLRNLDVGPGPNNCLDLASRDKILSIVLSQMPLPFSLNAASFPSPELLDRLIRYFLTVPFSGAGAWIHRSTFIPKQSRSELLLVMAAAGAVPTPDSALRKLGFAMQEVVRHRLPAVIEADNTLIRDLELHQTFLLCLEISL</sequence>
<keyword evidence="2" id="KW-0862">Zinc</keyword>
<dbReference type="PANTHER" id="PTHR47660">
    <property type="entry name" value="TRANSCRIPTION FACTOR WITH C2H2 AND ZN(2)-CYS(6) DNA BINDING DOMAIN (EUROFUNG)-RELATED-RELATED"/>
    <property type="match status" value="1"/>
</dbReference>
<dbReference type="InterPro" id="IPR013087">
    <property type="entry name" value="Znf_C2H2_type"/>
</dbReference>
<dbReference type="CDD" id="cd00067">
    <property type="entry name" value="GAL4"/>
    <property type="match status" value="1"/>
</dbReference>